<evidence type="ECO:0000313" key="4">
    <source>
        <dbReference type="Proteomes" id="UP000799324"/>
    </source>
</evidence>
<gene>
    <name evidence="3" type="ORF">K491DRAFT_712006</name>
</gene>
<proteinExistence type="predicted"/>
<organism evidence="3 4">
    <name type="scientific">Lophiostoma macrostomum CBS 122681</name>
    <dbReference type="NCBI Taxonomy" id="1314788"/>
    <lineage>
        <taxon>Eukaryota</taxon>
        <taxon>Fungi</taxon>
        <taxon>Dikarya</taxon>
        <taxon>Ascomycota</taxon>
        <taxon>Pezizomycotina</taxon>
        <taxon>Dothideomycetes</taxon>
        <taxon>Pleosporomycetidae</taxon>
        <taxon>Pleosporales</taxon>
        <taxon>Lophiostomataceae</taxon>
        <taxon>Lophiostoma</taxon>
    </lineage>
</organism>
<dbReference type="InterPro" id="IPR051091">
    <property type="entry name" value="O-Glucosyltr/Glycosyltrsf_90"/>
</dbReference>
<accession>A0A6A6TMR3</accession>
<dbReference type="EMBL" id="MU004301">
    <property type="protein sequence ID" value="KAF2660233.1"/>
    <property type="molecule type" value="Genomic_DNA"/>
</dbReference>
<sequence length="491" mass="55605">MARVSRAFFRLSSFAFAVVAFCLTVLVVHTRDPFEIRGRPLGGFKVPFAKPSKLADAAPPQDVLKRLDLSEEQCRTTFPDLLQDVDRMVARGKFVFGKSDSRYKGLVQGRIKDNNLYILTVSPDIVTQIVHQRTAILQQLHRALLTSPTRIPNTHFAFVVNDNPKNNSWSFSKPNRDIPTQNTWLMPGFQFWSWQGKDADTGIGVFSDVMERIDAVEQEIGSWANKTDKAVWRGTPWFNPISQPRLRQDLIHHTKGKEWADVKPLQPEPQHKIEIEDFCRYKYLLYTEGVTYSGRLPYHQACRSVLVTPRLTHLTSSTSVVKGIDADVLMVAFGGKENRASSPSVSPNVNAQHIPLLRPVSDYRDANAMYVDPSFSNLETVIVFLRKHPDIAERIAQNQRHVAVEQGYLSPAAETCYWRALMRGWASVAVVKTERDSETDRRPENLGAGRKGEGGEYRGEWGDELGERFESWILQEVTGGARRMREQGGHG</sequence>
<dbReference type="Pfam" id="PF05686">
    <property type="entry name" value="Glyco_transf_90"/>
    <property type="match status" value="1"/>
</dbReference>
<feature type="region of interest" description="Disordered" evidence="1">
    <location>
        <begin position="433"/>
        <end position="459"/>
    </location>
</feature>
<feature type="domain" description="Glycosyl transferase CAP10" evidence="2">
    <location>
        <begin position="150"/>
        <end position="432"/>
    </location>
</feature>
<protein>
    <recommendedName>
        <fullName evidence="2">Glycosyl transferase CAP10 domain-containing protein</fullName>
    </recommendedName>
</protein>
<keyword evidence="4" id="KW-1185">Reference proteome</keyword>
<dbReference type="PANTHER" id="PTHR12203">
    <property type="entry name" value="KDEL LYS-ASP-GLU-LEU CONTAINING - RELATED"/>
    <property type="match status" value="1"/>
</dbReference>
<evidence type="ECO:0000313" key="3">
    <source>
        <dbReference type="EMBL" id="KAF2660233.1"/>
    </source>
</evidence>
<dbReference type="AlphaFoldDB" id="A0A6A6TMR3"/>
<dbReference type="OrthoDB" id="202415at2759"/>
<dbReference type="Proteomes" id="UP000799324">
    <property type="component" value="Unassembled WGS sequence"/>
</dbReference>
<dbReference type="SMART" id="SM00672">
    <property type="entry name" value="CAP10"/>
    <property type="match status" value="1"/>
</dbReference>
<reference evidence="3" key="1">
    <citation type="journal article" date="2020" name="Stud. Mycol.">
        <title>101 Dothideomycetes genomes: a test case for predicting lifestyles and emergence of pathogens.</title>
        <authorList>
            <person name="Haridas S."/>
            <person name="Albert R."/>
            <person name="Binder M."/>
            <person name="Bloem J."/>
            <person name="Labutti K."/>
            <person name="Salamov A."/>
            <person name="Andreopoulos B."/>
            <person name="Baker S."/>
            <person name="Barry K."/>
            <person name="Bills G."/>
            <person name="Bluhm B."/>
            <person name="Cannon C."/>
            <person name="Castanera R."/>
            <person name="Culley D."/>
            <person name="Daum C."/>
            <person name="Ezra D."/>
            <person name="Gonzalez J."/>
            <person name="Henrissat B."/>
            <person name="Kuo A."/>
            <person name="Liang C."/>
            <person name="Lipzen A."/>
            <person name="Lutzoni F."/>
            <person name="Magnuson J."/>
            <person name="Mondo S."/>
            <person name="Nolan M."/>
            <person name="Ohm R."/>
            <person name="Pangilinan J."/>
            <person name="Park H.-J."/>
            <person name="Ramirez L."/>
            <person name="Alfaro M."/>
            <person name="Sun H."/>
            <person name="Tritt A."/>
            <person name="Yoshinaga Y."/>
            <person name="Zwiers L.-H."/>
            <person name="Turgeon B."/>
            <person name="Goodwin S."/>
            <person name="Spatafora J."/>
            <person name="Crous P."/>
            <person name="Grigoriev I."/>
        </authorList>
    </citation>
    <scope>NUCLEOTIDE SEQUENCE</scope>
    <source>
        <strain evidence="3">CBS 122681</strain>
    </source>
</reference>
<evidence type="ECO:0000259" key="2">
    <source>
        <dbReference type="SMART" id="SM00672"/>
    </source>
</evidence>
<name>A0A6A6TMR3_9PLEO</name>
<evidence type="ECO:0000256" key="1">
    <source>
        <dbReference type="SAM" id="MobiDB-lite"/>
    </source>
</evidence>
<dbReference type="PANTHER" id="PTHR12203:SF63">
    <property type="entry name" value="GLYCOSYL TRANSFERASE CAP10 DOMAIN-CONTAINING PROTEIN"/>
    <property type="match status" value="1"/>
</dbReference>
<dbReference type="InterPro" id="IPR006598">
    <property type="entry name" value="CAP10"/>
</dbReference>